<keyword evidence="9" id="KW-0158">Chromosome</keyword>
<dbReference type="Pfam" id="PF00927">
    <property type="entry name" value="Transglut_C"/>
    <property type="match status" value="1"/>
</dbReference>
<dbReference type="SUPFAM" id="SSF49309">
    <property type="entry name" value="Transglutaminase, two C-terminal domains"/>
    <property type="match status" value="1"/>
</dbReference>
<evidence type="ECO:0000256" key="1">
    <source>
        <dbReference type="ARBA" id="ARBA00001913"/>
    </source>
</evidence>
<comment type="catalytic activity">
    <reaction evidence="26">
        <text>L-glutaminyl-[protein] + serotonin = 5-serotonyl-L-glutamyl-[protein] + NH4(+)</text>
        <dbReference type="Rhea" id="RHEA:66552"/>
        <dbReference type="Rhea" id="RHEA-COMP:10207"/>
        <dbReference type="Rhea" id="RHEA-COMP:17052"/>
        <dbReference type="ChEBI" id="CHEBI:28938"/>
        <dbReference type="ChEBI" id="CHEBI:30011"/>
        <dbReference type="ChEBI" id="CHEBI:167174"/>
        <dbReference type="ChEBI" id="CHEBI:350546"/>
    </reaction>
    <physiologicalReaction direction="left-to-right" evidence="26">
        <dbReference type="Rhea" id="RHEA:66553"/>
    </physiologicalReaction>
</comment>
<comment type="catalytic activity">
    <reaction evidence="27">
        <text>L-glutaminyl-[protein] + L-lysyl-[protein] = [protein]-L-lysyl-N(6)-5-L-glutamyl-[protein] + NH4(+)</text>
        <dbReference type="Rhea" id="RHEA:54816"/>
        <dbReference type="Rhea" id="RHEA-COMP:9752"/>
        <dbReference type="Rhea" id="RHEA-COMP:10207"/>
        <dbReference type="Rhea" id="RHEA-COMP:14005"/>
        <dbReference type="ChEBI" id="CHEBI:28938"/>
        <dbReference type="ChEBI" id="CHEBI:29969"/>
        <dbReference type="ChEBI" id="CHEBI:30011"/>
        <dbReference type="ChEBI" id="CHEBI:138370"/>
        <dbReference type="EC" id="2.3.2.13"/>
    </reaction>
    <physiologicalReaction direction="left-to-right" evidence="27">
        <dbReference type="Rhea" id="RHEA:54817"/>
    </physiologicalReaction>
</comment>
<evidence type="ECO:0000256" key="6">
    <source>
        <dbReference type="ARBA" id="ARBA00004498"/>
    </source>
</evidence>
<comment type="catalytic activity">
    <reaction evidence="41">
        <text>L-glutaminyl-[protein] + dopamine = 5-dopaminyl-L-glutamyl-[protein] + NH4(+)</text>
        <dbReference type="Rhea" id="RHEA:66556"/>
        <dbReference type="Rhea" id="RHEA-COMP:10207"/>
        <dbReference type="Rhea" id="RHEA-COMP:17053"/>
        <dbReference type="ChEBI" id="CHEBI:28938"/>
        <dbReference type="ChEBI" id="CHEBI:30011"/>
        <dbReference type="ChEBI" id="CHEBI:59905"/>
        <dbReference type="ChEBI" id="CHEBI:167175"/>
    </reaction>
    <physiologicalReaction direction="left-to-right" evidence="41">
        <dbReference type="Rhea" id="RHEA:66557"/>
    </physiologicalReaction>
</comment>
<evidence type="ECO:0000256" key="31">
    <source>
        <dbReference type="ARBA" id="ARBA00041677"/>
    </source>
</evidence>
<dbReference type="FunFam" id="3.90.260.10:FF:000001">
    <property type="entry name" value="Protein-glutamine gamma-glutamyltransferase 2"/>
    <property type="match status" value="1"/>
</dbReference>
<dbReference type="SUPFAM" id="SSF81296">
    <property type="entry name" value="E set domains"/>
    <property type="match status" value="1"/>
</dbReference>
<evidence type="ECO:0000256" key="41">
    <source>
        <dbReference type="ARBA" id="ARBA00048365"/>
    </source>
</evidence>
<dbReference type="Pfam" id="PF00868">
    <property type="entry name" value="Transglut_N"/>
    <property type="match status" value="1"/>
</dbReference>
<dbReference type="InterPro" id="IPR002931">
    <property type="entry name" value="Transglutaminase-like"/>
</dbReference>
<evidence type="ECO:0000256" key="3">
    <source>
        <dbReference type="ARBA" id="ARBA00004173"/>
    </source>
</evidence>
<dbReference type="GO" id="GO:0006508">
    <property type="term" value="P:proteolysis"/>
    <property type="evidence" value="ECO:0007669"/>
    <property type="project" value="UniProtKB-KW"/>
</dbReference>
<proteinExistence type="inferred from homology"/>
<keyword evidence="18" id="KW-0378">Hydrolase</keyword>
<evidence type="ECO:0000256" key="35">
    <source>
        <dbReference type="ARBA" id="ARBA00042912"/>
    </source>
</evidence>
<dbReference type="Proteomes" id="UP000314983">
    <property type="component" value="Chromosome 22"/>
</dbReference>
<evidence type="ECO:0000256" key="39">
    <source>
        <dbReference type="ARBA" id="ARBA00047876"/>
    </source>
</evidence>
<evidence type="ECO:0000256" key="23">
    <source>
        <dbReference type="ARBA" id="ARBA00023242"/>
    </source>
</evidence>
<evidence type="ECO:0000256" key="11">
    <source>
        <dbReference type="ARBA" id="ARBA00022490"/>
    </source>
</evidence>
<dbReference type="Ensembl" id="ENSEEET00000024254.2">
    <property type="protein sequence ID" value="ENSEEEP00000023982.2"/>
    <property type="gene ID" value="ENSEEEG00000011645.2"/>
</dbReference>
<evidence type="ECO:0000256" key="19">
    <source>
        <dbReference type="ARBA" id="ARBA00022837"/>
    </source>
</evidence>
<dbReference type="InterPro" id="IPR014756">
    <property type="entry name" value="Ig_E-set"/>
</dbReference>
<dbReference type="EC" id="2.3.2.13" evidence="25"/>
<evidence type="ECO:0000256" key="2">
    <source>
        <dbReference type="ARBA" id="ARBA00004123"/>
    </source>
</evidence>
<dbReference type="InterPro" id="IPR050779">
    <property type="entry name" value="Transglutaminase"/>
</dbReference>
<dbReference type="GO" id="GO:0005829">
    <property type="term" value="C:cytosol"/>
    <property type="evidence" value="ECO:0007669"/>
    <property type="project" value="UniProtKB-SubCell"/>
</dbReference>
<keyword evidence="11" id="KW-0963">Cytoplasm</keyword>
<name>A0A4W4FJ66_ELEEL</name>
<dbReference type="FunFam" id="2.60.40.10:FF:000090">
    <property type="entry name" value="Protein-glutamine gamma-glutamyltransferase 2"/>
    <property type="match status" value="1"/>
</dbReference>
<evidence type="ECO:0000256" key="38">
    <source>
        <dbReference type="ARBA" id="ARBA00047868"/>
    </source>
</evidence>
<dbReference type="PANTHER" id="PTHR11590">
    <property type="entry name" value="PROTEIN-GLUTAMINE GAMMA-GLUTAMYLTRANSFERASE"/>
    <property type="match status" value="1"/>
</dbReference>
<evidence type="ECO:0000256" key="26">
    <source>
        <dbReference type="ARBA" id="ARBA00036377"/>
    </source>
</evidence>
<accession>A0A4W4FJ66</accession>
<reference evidence="44" key="5">
    <citation type="submission" date="2025-09" db="UniProtKB">
        <authorList>
            <consortium name="Ensembl"/>
        </authorList>
    </citation>
    <scope>IDENTIFICATION</scope>
</reference>
<comment type="catalytic activity">
    <reaction evidence="38">
        <text>L-glutaminyl-[protein] + H2O = L-glutamyl-[protein] + NH4(+)</text>
        <dbReference type="Rhea" id="RHEA:16441"/>
        <dbReference type="Rhea" id="RHEA-COMP:10207"/>
        <dbReference type="Rhea" id="RHEA-COMP:10208"/>
        <dbReference type="ChEBI" id="CHEBI:15377"/>
        <dbReference type="ChEBI" id="CHEBI:28938"/>
        <dbReference type="ChEBI" id="CHEBI:29973"/>
        <dbReference type="ChEBI" id="CHEBI:30011"/>
        <dbReference type="EC" id="3.5.1.44"/>
    </reaction>
    <physiologicalReaction direction="left-to-right" evidence="38">
        <dbReference type="Rhea" id="RHEA:16442"/>
    </physiologicalReaction>
</comment>
<evidence type="ECO:0000256" key="14">
    <source>
        <dbReference type="ARBA" id="ARBA00022670"/>
    </source>
</evidence>
<evidence type="ECO:0000256" key="5">
    <source>
        <dbReference type="ARBA" id="ARBA00004286"/>
    </source>
</evidence>
<evidence type="ECO:0000256" key="13">
    <source>
        <dbReference type="ARBA" id="ARBA00022530"/>
    </source>
</evidence>
<dbReference type="SUPFAM" id="SSF54001">
    <property type="entry name" value="Cysteine proteinases"/>
    <property type="match status" value="1"/>
</dbReference>
<feature type="domain" description="Transglutaminase-like" evidence="43">
    <location>
        <begin position="253"/>
        <end position="342"/>
    </location>
</feature>
<evidence type="ECO:0000256" key="37">
    <source>
        <dbReference type="ARBA" id="ARBA00043138"/>
    </source>
</evidence>
<evidence type="ECO:0000256" key="25">
    <source>
        <dbReference type="ARBA" id="ARBA00024222"/>
    </source>
</evidence>
<dbReference type="GO" id="GO:0050568">
    <property type="term" value="F:protein-glutamine glutaminase activity"/>
    <property type="evidence" value="ECO:0007669"/>
    <property type="project" value="UniProtKB-EC"/>
</dbReference>
<dbReference type="InterPro" id="IPR036985">
    <property type="entry name" value="Transglutaminase-like_sf"/>
</dbReference>
<organism evidence="44 45">
    <name type="scientific">Electrophorus electricus</name>
    <name type="common">Electric eel</name>
    <name type="synonym">Gymnotus electricus</name>
    <dbReference type="NCBI Taxonomy" id="8005"/>
    <lineage>
        <taxon>Eukaryota</taxon>
        <taxon>Metazoa</taxon>
        <taxon>Chordata</taxon>
        <taxon>Craniata</taxon>
        <taxon>Vertebrata</taxon>
        <taxon>Euteleostomi</taxon>
        <taxon>Actinopterygii</taxon>
        <taxon>Neopterygii</taxon>
        <taxon>Teleostei</taxon>
        <taxon>Ostariophysi</taxon>
        <taxon>Gymnotiformes</taxon>
        <taxon>Gymnotoidei</taxon>
        <taxon>Gymnotidae</taxon>
        <taxon>Electrophorus</taxon>
    </lineage>
</organism>
<dbReference type="InterPro" id="IPR023608">
    <property type="entry name" value="Transglutaminase_animal"/>
</dbReference>
<evidence type="ECO:0000256" key="12">
    <source>
        <dbReference type="ARBA" id="ARBA00022525"/>
    </source>
</evidence>
<dbReference type="GO" id="GO:0005886">
    <property type="term" value="C:plasma membrane"/>
    <property type="evidence" value="ECO:0007669"/>
    <property type="project" value="UniProtKB-SubCell"/>
</dbReference>
<reference evidence="45" key="1">
    <citation type="journal article" date="2014" name="Science">
        <title>Nonhuman genetics. Genomic basis for the convergent evolution of electric organs.</title>
        <authorList>
            <person name="Gallant J.R."/>
            <person name="Traeger L.L."/>
            <person name="Volkening J.D."/>
            <person name="Moffett H."/>
            <person name="Chen P.H."/>
            <person name="Novina C.D."/>
            <person name="Phillips G.N.Jr."/>
            <person name="Anand R."/>
            <person name="Wells G.B."/>
            <person name="Pinch M."/>
            <person name="Guth R."/>
            <person name="Unguez G.A."/>
            <person name="Albert J.S."/>
            <person name="Zakon H.H."/>
            <person name="Samanta M.P."/>
            <person name="Sussman M.R."/>
        </authorList>
    </citation>
    <scope>NUCLEOTIDE SEQUENCE [LARGE SCALE GENOMIC DNA]</scope>
</reference>
<keyword evidence="45" id="KW-1185">Reference proteome</keyword>
<keyword evidence="19" id="KW-0106">Calcium</keyword>
<keyword evidence="20" id="KW-0496">Mitochondrion</keyword>
<reference evidence="44" key="3">
    <citation type="submission" date="2020-05" db="EMBL/GenBank/DDBJ databases">
        <title>Electrophorus electricus (electric eel) genome, fEleEle1, primary haplotype.</title>
        <authorList>
            <person name="Myers G."/>
            <person name="Meyer A."/>
            <person name="Fedrigo O."/>
            <person name="Formenti G."/>
            <person name="Rhie A."/>
            <person name="Tracey A."/>
            <person name="Sims Y."/>
            <person name="Jarvis E.D."/>
        </authorList>
    </citation>
    <scope>NUCLEOTIDE SEQUENCE [LARGE SCALE GENOMIC DNA]</scope>
</reference>
<evidence type="ECO:0000256" key="4">
    <source>
        <dbReference type="ARBA" id="ARBA00004236"/>
    </source>
</evidence>
<keyword evidence="23" id="KW-0539">Nucleus</keyword>
<evidence type="ECO:0000256" key="7">
    <source>
        <dbReference type="ARBA" id="ARBA00004514"/>
    </source>
</evidence>
<dbReference type="AlphaFoldDB" id="A0A4W4FJ66"/>
<evidence type="ECO:0000256" key="28">
    <source>
        <dbReference type="ARBA" id="ARBA00039019"/>
    </source>
</evidence>
<comment type="catalytic activity">
    <reaction evidence="40">
        <text>L-glutaminyl-[protein] + (R)-noradrenaline = 5-(R)-noradrenalinyl-L-glutamyl-[protein] + NH4(+)</text>
        <dbReference type="Rhea" id="RHEA:66560"/>
        <dbReference type="Rhea" id="RHEA-COMP:10207"/>
        <dbReference type="Rhea" id="RHEA-COMP:17054"/>
        <dbReference type="ChEBI" id="CHEBI:28938"/>
        <dbReference type="ChEBI" id="CHEBI:30011"/>
        <dbReference type="ChEBI" id="CHEBI:72587"/>
        <dbReference type="ChEBI" id="CHEBI:167178"/>
    </reaction>
    <physiologicalReaction direction="left-to-right" evidence="40">
        <dbReference type="Rhea" id="RHEA:66561"/>
    </physiologicalReaction>
</comment>
<dbReference type="GeneTree" id="ENSGT01050000244866"/>
<keyword evidence="10" id="KW-1003">Cell membrane</keyword>
<dbReference type="GO" id="GO:0003810">
    <property type="term" value="F:protein-glutamine gamma-glutamyltransferase activity"/>
    <property type="evidence" value="ECO:0007669"/>
    <property type="project" value="UniProtKB-EC"/>
</dbReference>
<dbReference type="InterPro" id="IPR008958">
    <property type="entry name" value="Transglutaminase_C"/>
</dbReference>
<keyword evidence="21" id="KW-0342">GTP-binding</keyword>
<keyword evidence="22" id="KW-0472">Membrane</keyword>
<dbReference type="SMART" id="SM00460">
    <property type="entry name" value="TGc"/>
    <property type="match status" value="1"/>
</dbReference>
<gene>
    <name evidence="44" type="primary">TGM2</name>
</gene>
<feature type="active site" evidence="42">
    <location>
        <position position="261"/>
    </location>
</feature>
<evidence type="ECO:0000256" key="30">
    <source>
        <dbReference type="ARBA" id="ARBA00041650"/>
    </source>
</evidence>
<keyword evidence="16" id="KW-0479">Metal-binding</keyword>
<evidence type="ECO:0000256" key="40">
    <source>
        <dbReference type="ARBA" id="ARBA00048230"/>
    </source>
</evidence>
<reference evidence="44" key="4">
    <citation type="submission" date="2025-08" db="UniProtKB">
        <authorList>
            <consortium name="Ensembl"/>
        </authorList>
    </citation>
    <scope>IDENTIFICATION</scope>
</reference>
<dbReference type="GO" id="GO:0007399">
    <property type="term" value="P:nervous system development"/>
    <property type="evidence" value="ECO:0007669"/>
    <property type="project" value="UniProtKB-ARBA"/>
</dbReference>
<dbReference type="Gene3D" id="2.60.40.10">
    <property type="entry name" value="Immunoglobulins"/>
    <property type="match status" value="2"/>
</dbReference>
<keyword evidence="12" id="KW-0964">Secreted</keyword>
<evidence type="ECO:0000256" key="16">
    <source>
        <dbReference type="ARBA" id="ARBA00022723"/>
    </source>
</evidence>
<dbReference type="GO" id="GO:0005739">
    <property type="term" value="C:mitochondrion"/>
    <property type="evidence" value="ECO:0007669"/>
    <property type="project" value="UniProtKB-SubCell"/>
</dbReference>
<evidence type="ECO:0000256" key="42">
    <source>
        <dbReference type="PIRSR" id="PIRSR000459-1"/>
    </source>
</evidence>
<comment type="subcellular location">
    <subcellularLocation>
        <location evidence="4">Cell membrane</location>
    </subcellularLocation>
    <subcellularLocation>
        <location evidence="5">Chromosome</location>
    </subcellularLocation>
    <subcellularLocation>
        <location evidence="7">Cytoplasm</location>
        <location evidence="7">Cytosol</location>
    </subcellularLocation>
    <subcellularLocation>
        <location evidence="3">Mitochondrion</location>
    </subcellularLocation>
    <subcellularLocation>
        <location evidence="2">Nucleus</location>
    </subcellularLocation>
    <subcellularLocation>
        <location evidence="6">Secreted</location>
        <location evidence="6">Extracellular space</location>
        <location evidence="6">Extracellular matrix</location>
    </subcellularLocation>
</comment>
<evidence type="ECO:0000256" key="22">
    <source>
        <dbReference type="ARBA" id="ARBA00023136"/>
    </source>
</evidence>
<dbReference type="PANTHER" id="PTHR11590:SF6">
    <property type="entry name" value="PROTEIN-GLUTAMINE GAMMA-GLUTAMYLTRANSFERASE 2"/>
    <property type="match status" value="1"/>
</dbReference>
<keyword evidence="13" id="KW-0272">Extracellular matrix</keyword>
<reference evidence="45" key="2">
    <citation type="journal article" date="2017" name="Sci. Adv.">
        <title>A tail of two voltages: Proteomic comparison of the three electric organs of the electric eel.</title>
        <authorList>
            <person name="Traeger L.L."/>
            <person name="Sabat G."/>
            <person name="Barrett-Wilt G.A."/>
            <person name="Wells G.B."/>
            <person name="Sussman M.R."/>
        </authorList>
    </citation>
    <scope>NUCLEOTIDE SEQUENCE [LARGE SCALE GENOMIC DNA]</scope>
</reference>
<dbReference type="Pfam" id="PF01841">
    <property type="entry name" value="Transglut_core"/>
    <property type="match status" value="1"/>
</dbReference>
<dbReference type="GO" id="GO:0008233">
    <property type="term" value="F:peptidase activity"/>
    <property type="evidence" value="ECO:0007669"/>
    <property type="project" value="UniProtKB-KW"/>
</dbReference>
<evidence type="ECO:0000256" key="9">
    <source>
        <dbReference type="ARBA" id="ARBA00022454"/>
    </source>
</evidence>
<evidence type="ECO:0000256" key="36">
    <source>
        <dbReference type="ARBA" id="ARBA00043104"/>
    </source>
</evidence>
<evidence type="ECO:0000256" key="33">
    <source>
        <dbReference type="ARBA" id="ARBA00042105"/>
    </source>
</evidence>
<dbReference type="PIRSF" id="PIRSF000459">
    <property type="entry name" value="TGM_EBP42"/>
    <property type="match status" value="1"/>
</dbReference>
<dbReference type="InterPro" id="IPR038765">
    <property type="entry name" value="Papain-like_cys_pep_sf"/>
</dbReference>
<evidence type="ECO:0000256" key="8">
    <source>
        <dbReference type="ARBA" id="ARBA00005968"/>
    </source>
</evidence>
<protein>
    <recommendedName>
        <fullName evidence="29">Protein-glutamine gamma-glutamyltransferase 2</fullName>
        <ecNumber evidence="25">2.3.2.13</ecNumber>
        <ecNumber evidence="28">3.5.1.44</ecNumber>
    </recommendedName>
    <alternativeName>
        <fullName evidence="32">Isopeptidase TGM2</fullName>
    </alternativeName>
    <alternativeName>
        <fullName evidence="34">Protein-glutamine deamidase TGM2</fullName>
    </alternativeName>
    <alternativeName>
        <fullName evidence="33">Protein-glutamine dopaminyltransferase TGM2</fullName>
    </alternativeName>
    <alternativeName>
        <fullName evidence="36">Protein-glutamine histaminyltransferase TGM2</fullName>
    </alternativeName>
    <alternativeName>
        <fullName evidence="37">Protein-glutamine noradrenalinyltransferase TGM2</fullName>
    </alternativeName>
    <alternativeName>
        <fullName evidence="35">Protein-glutamine serotonyltransferase TGM2</fullName>
    </alternativeName>
    <alternativeName>
        <fullName evidence="31">Tissue transglutaminase</fullName>
    </alternativeName>
    <alternativeName>
        <fullName evidence="30">Transglutaminase-2</fullName>
    </alternativeName>
</protein>
<evidence type="ECO:0000256" key="21">
    <source>
        <dbReference type="ARBA" id="ARBA00023134"/>
    </source>
</evidence>
<keyword evidence="17" id="KW-0547">Nucleotide-binding</keyword>
<evidence type="ECO:0000313" key="45">
    <source>
        <dbReference type="Proteomes" id="UP000314983"/>
    </source>
</evidence>
<sequence length="642" mass="71183">NPRLFDIDLQLEKNNADHHTDVFCKDRLIVRRGQPFTINLSMKSDMSKLSVATLIAETGLHPSVSSGTRVSMDVNGEPQSSGWSAALSQHGKDISLTVCASPKAPIGKYRLILSEPSVLLFNPWCAGTYDTVYIEKEEEQEEYVMSQDGIIFRGAANYIQSCPWNFGQFESGILNVCLKILNKSLQYKKDPDKDVSQRGDPMYVTRVLSAMINSNDDSGVLAGKWGECYSGGVAPTSWTGSVEILRQWSDCNCASVRYGQCWVFAGVGCTVARALGIPCRVITNFESAHDSNGDLKIESYVNENGQRVKESVWNYHCWLESWMKRPDLKPGYDGWQASDPTPQEQSEGVMCCGPVPVKAIKGGDLTCKYDAAFVYAEVNADHIVKCRLTDGRVVDIVNKVQIGQKISTKRIGLDDREDITHLYKHREGEVLHACIPQLVMKQQLSAVVLHHAAHCGHVFLFCAKSISIGNVPGCTNTMQCHCSQAMSPLLAVLRVPMEHTYNSYSALLCTGCQLLVTAQLTDIGRCGRMMEKRVVILEDPEITIQILRQPRVGQQSCAKLSMRNPVPEVLGKCRFTIEGPNLTHGETLSRTIPNVEPGKEARAKIYFRPTRSGQHKLMVDLYSKKLGHVKAYTNLNVSKAEG</sequence>
<dbReference type="InterPro" id="IPR036238">
    <property type="entry name" value="Transglutaminase_C_sf"/>
</dbReference>
<evidence type="ECO:0000259" key="43">
    <source>
        <dbReference type="SMART" id="SM00460"/>
    </source>
</evidence>
<comment type="similarity">
    <text evidence="8">Belongs to the transglutaminase superfamily. Transglutaminase family.</text>
</comment>
<evidence type="ECO:0000256" key="24">
    <source>
        <dbReference type="ARBA" id="ARBA00023315"/>
    </source>
</evidence>
<dbReference type="GO" id="GO:0005634">
    <property type="term" value="C:nucleus"/>
    <property type="evidence" value="ECO:0007669"/>
    <property type="project" value="UniProtKB-SubCell"/>
</dbReference>
<keyword evidence="24" id="KW-0012">Acyltransferase</keyword>
<dbReference type="InterPro" id="IPR001102">
    <property type="entry name" value="Transglutaminase_N"/>
</dbReference>
<evidence type="ECO:0000256" key="32">
    <source>
        <dbReference type="ARBA" id="ARBA00042099"/>
    </source>
</evidence>
<feature type="active site" evidence="42">
    <location>
        <position position="339"/>
    </location>
</feature>
<comment type="cofactor">
    <cofactor evidence="1">
        <name>Ca(2+)</name>
        <dbReference type="ChEBI" id="CHEBI:29108"/>
    </cofactor>
</comment>
<dbReference type="GO" id="GO:0046872">
    <property type="term" value="F:metal ion binding"/>
    <property type="evidence" value="ECO:0007669"/>
    <property type="project" value="UniProtKB-KW"/>
</dbReference>
<dbReference type="EC" id="3.5.1.44" evidence="28"/>
<feature type="active site" evidence="42">
    <location>
        <position position="316"/>
    </location>
</feature>
<evidence type="ECO:0000256" key="27">
    <source>
        <dbReference type="ARBA" id="ARBA00036876"/>
    </source>
</evidence>
<evidence type="ECO:0000256" key="10">
    <source>
        <dbReference type="ARBA" id="ARBA00022475"/>
    </source>
</evidence>
<evidence type="ECO:0000256" key="15">
    <source>
        <dbReference type="ARBA" id="ARBA00022679"/>
    </source>
</evidence>
<dbReference type="GO" id="GO:0005525">
    <property type="term" value="F:GTP binding"/>
    <property type="evidence" value="ECO:0007669"/>
    <property type="project" value="UniProtKB-KW"/>
</dbReference>
<evidence type="ECO:0000256" key="20">
    <source>
        <dbReference type="ARBA" id="ARBA00023128"/>
    </source>
</evidence>
<keyword evidence="15" id="KW-0808">Transferase</keyword>
<dbReference type="Gene3D" id="3.90.260.10">
    <property type="entry name" value="Transglutaminase-like"/>
    <property type="match status" value="1"/>
</dbReference>
<dbReference type="GO" id="GO:0005694">
    <property type="term" value="C:chromosome"/>
    <property type="evidence" value="ECO:0007669"/>
    <property type="project" value="UniProtKB-SubCell"/>
</dbReference>
<evidence type="ECO:0000256" key="17">
    <source>
        <dbReference type="ARBA" id="ARBA00022741"/>
    </source>
</evidence>
<dbReference type="InterPro" id="IPR013783">
    <property type="entry name" value="Ig-like_fold"/>
</dbReference>
<comment type="catalytic activity">
    <reaction evidence="39">
        <text>L-glutaminyl-[protein] + histamine = 5-histaminyl-L-glutamyl-[protein] + NH4(+)</text>
        <dbReference type="Rhea" id="RHEA:66564"/>
        <dbReference type="Rhea" id="RHEA-COMP:10207"/>
        <dbReference type="Rhea" id="RHEA-COMP:17056"/>
        <dbReference type="ChEBI" id="CHEBI:28938"/>
        <dbReference type="ChEBI" id="CHEBI:30011"/>
        <dbReference type="ChEBI" id="CHEBI:58432"/>
        <dbReference type="ChEBI" id="CHEBI:167179"/>
    </reaction>
    <physiologicalReaction direction="left-to-right" evidence="39">
        <dbReference type="Rhea" id="RHEA:66565"/>
    </physiologicalReaction>
</comment>
<evidence type="ECO:0000256" key="34">
    <source>
        <dbReference type="ARBA" id="ARBA00042239"/>
    </source>
</evidence>
<evidence type="ECO:0000313" key="44">
    <source>
        <dbReference type="Ensembl" id="ENSEEEP00000023982.2"/>
    </source>
</evidence>
<evidence type="ECO:0000256" key="18">
    <source>
        <dbReference type="ARBA" id="ARBA00022801"/>
    </source>
</evidence>
<keyword evidence="14" id="KW-0645">Protease</keyword>
<evidence type="ECO:0000256" key="29">
    <source>
        <dbReference type="ARBA" id="ARBA00040561"/>
    </source>
</evidence>